<feature type="domain" description="Flagellin N-terminal" evidence="5">
    <location>
        <begin position="5"/>
        <end position="137"/>
    </location>
</feature>
<dbReference type="GO" id="GO:0005198">
    <property type="term" value="F:structural molecule activity"/>
    <property type="evidence" value="ECO:0007669"/>
    <property type="project" value="UniProtKB-UniRule"/>
</dbReference>
<comment type="similarity">
    <text evidence="3">Belongs to the bacterial flagellin family.</text>
</comment>
<reference evidence="6 7" key="1">
    <citation type="submission" date="2018-01" db="EMBL/GenBank/DDBJ databases">
        <title>The draft genome sequence of Cohaesibacter sp. H1304.</title>
        <authorList>
            <person name="Wang N.-N."/>
            <person name="Du Z.-J."/>
        </authorList>
    </citation>
    <scope>NUCLEOTIDE SEQUENCE [LARGE SCALE GENOMIC DNA]</scope>
    <source>
        <strain evidence="6 7">H1304</strain>
    </source>
</reference>
<keyword evidence="4" id="KW-0975">Bacterial flagellum</keyword>
<dbReference type="Gene3D" id="1.20.1330.10">
    <property type="entry name" value="f41 fragment of flagellin, N-terminal domain"/>
    <property type="match status" value="1"/>
</dbReference>
<dbReference type="EMBL" id="PKUQ01000031">
    <property type="protein sequence ID" value="PLW76455.1"/>
    <property type="molecule type" value="Genomic_DNA"/>
</dbReference>
<comment type="subcellular location">
    <subcellularLocation>
        <location evidence="1">Bacterial flagellum</location>
    </subcellularLocation>
    <subcellularLocation>
        <location evidence="2">Secreted</location>
    </subcellularLocation>
</comment>
<keyword evidence="6" id="KW-0966">Cell projection</keyword>
<organism evidence="6 7">
    <name type="scientific">Cohaesibacter celericrescens</name>
    <dbReference type="NCBI Taxonomy" id="2067669"/>
    <lineage>
        <taxon>Bacteria</taxon>
        <taxon>Pseudomonadati</taxon>
        <taxon>Pseudomonadota</taxon>
        <taxon>Alphaproteobacteria</taxon>
        <taxon>Hyphomicrobiales</taxon>
        <taxon>Cohaesibacteraceae</taxon>
    </lineage>
</organism>
<name>A0A2N5XPQ0_9HYPH</name>
<dbReference type="PANTHER" id="PTHR42792:SF1">
    <property type="entry name" value="FLAGELLAR HOOK-ASSOCIATED PROTEIN 3"/>
    <property type="match status" value="1"/>
</dbReference>
<dbReference type="AlphaFoldDB" id="A0A2N5XPQ0"/>
<evidence type="ECO:0000256" key="4">
    <source>
        <dbReference type="ARBA" id="ARBA00023143"/>
    </source>
</evidence>
<dbReference type="Proteomes" id="UP000234881">
    <property type="component" value="Unassembled WGS sequence"/>
</dbReference>
<evidence type="ECO:0000256" key="3">
    <source>
        <dbReference type="ARBA" id="ARBA00005709"/>
    </source>
</evidence>
<dbReference type="SUPFAM" id="SSF64518">
    <property type="entry name" value="Phase 1 flagellin"/>
    <property type="match status" value="1"/>
</dbReference>
<dbReference type="InterPro" id="IPR001029">
    <property type="entry name" value="Flagellin_N"/>
</dbReference>
<keyword evidence="7" id="KW-1185">Reference proteome</keyword>
<dbReference type="InterPro" id="IPR001492">
    <property type="entry name" value="Flagellin"/>
</dbReference>
<protein>
    <submittedName>
        <fullName evidence="6">Flagellar biosynthesis protein FlgL</fullName>
    </submittedName>
</protein>
<evidence type="ECO:0000259" key="5">
    <source>
        <dbReference type="Pfam" id="PF00669"/>
    </source>
</evidence>
<evidence type="ECO:0000256" key="1">
    <source>
        <dbReference type="ARBA" id="ARBA00004365"/>
    </source>
</evidence>
<evidence type="ECO:0000313" key="7">
    <source>
        <dbReference type="Proteomes" id="UP000234881"/>
    </source>
</evidence>
<keyword evidence="6" id="KW-0969">Cilium</keyword>
<evidence type="ECO:0000256" key="2">
    <source>
        <dbReference type="ARBA" id="ARBA00004613"/>
    </source>
</evidence>
<dbReference type="PANTHER" id="PTHR42792">
    <property type="entry name" value="FLAGELLIN"/>
    <property type="match status" value="1"/>
</dbReference>
<accession>A0A2N5XPQ0</accession>
<dbReference type="NCBIfam" id="NF006489">
    <property type="entry name" value="PRK08913.1"/>
    <property type="match status" value="1"/>
</dbReference>
<proteinExistence type="inferred from homology"/>
<gene>
    <name evidence="6" type="primary">flgL</name>
    <name evidence="6" type="ORF">C0081_16420</name>
</gene>
<comment type="caution">
    <text evidence="6">The sequence shown here is derived from an EMBL/GenBank/DDBJ whole genome shotgun (WGS) entry which is preliminary data.</text>
</comment>
<dbReference type="Pfam" id="PF00669">
    <property type="entry name" value="Flagellin_N"/>
    <property type="match status" value="1"/>
</dbReference>
<evidence type="ECO:0000313" key="6">
    <source>
        <dbReference type="EMBL" id="PLW76455.1"/>
    </source>
</evidence>
<sequence length="299" mass="31910">MVMRVSTFNQTSSVLQMAMTTQAKLAQVQQQQASGLISTEYGDLGSDAGTVLDLSVSIARSDALISSAERIATRSEMSASILGQISDLLTNTRTLVNATSTDIDIASLQSNAQNNLEDLASLVNTQYEGRYLFAGSLTETSPVDLTAYAATSLTTVNTDYYQGDDYIQTARVGEERSIDYGITGNDDAIEQAMRALSYLANASPLETSELADVSELLISAQDAIIAAQSASGTATNRLETFIENETSFKTEAESLATDLTSVDVAVATVEATTYKTQLEASYSALNVMINLSLVDYLNL</sequence>
<dbReference type="OrthoDB" id="9758307at2"/>
<dbReference type="GO" id="GO:0009288">
    <property type="term" value="C:bacterial-type flagellum"/>
    <property type="evidence" value="ECO:0007669"/>
    <property type="project" value="UniProtKB-SubCell"/>
</dbReference>
<dbReference type="RefSeq" id="WP_101534890.1">
    <property type="nucleotide sequence ID" value="NZ_JBFHIU010000068.1"/>
</dbReference>
<dbReference type="GO" id="GO:0005576">
    <property type="term" value="C:extracellular region"/>
    <property type="evidence" value="ECO:0007669"/>
    <property type="project" value="UniProtKB-SubCell"/>
</dbReference>
<keyword evidence="6" id="KW-0282">Flagellum</keyword>